<protein>
    <recommendedName>
        <fullName evidence="2">Alliinase C-terminal domain-containing protein</fullName>
    </recommendedName>
</protein>
<keyword evidence="4" id="KW-1185">Reference proteome</keyword>
<dbReference type="InterPro" id="IPR015424">
    <property type="entry name" value="PyrdxlP-dep_Trfase"/>
</dbReference>
<dbReference type="EMBL" id="JAJJMA010333206">
    <property type="protein sequence ID" value="MCL7050925.1"/>
    <property type="molecule type" value="Genomic_DNA"/>
</dbReference>
<dbReference type="AlphaFoldDB" id="A0AA42B4C3"/>
<accession>A0AA42B4C3</accession>
<comment type="cofactor">
    <cofactor evidence="1">
        <name>pyridoxal 5'-phosphate</name>
        <dbReference type="ChEBI" id="CHEBI:597326"/>
    </cofactor>
</comment>
<gene>
    <name evidence="3" type="ORF">MKW94_029790</name>
</gene>
<feature type="non-terminal residue" evidence="3">
    <location>
        <position position="102"/>
    </location>
</feature>
<reference evidence="3" key="1">
    <citation type="submission" date="2022-03" db="EMBL/GenBank/DDBJ databases">
        <title>A functionally conserved STORR gene fusion in Papaver species that diverged 16.8 million years ago.</title>
        <authorList>
            <person name="Catania T."/>
        </authorList>
    </citation>
    <scope>NUCLEOTIDE SEQUENCE</scope>
    <source>
        <strain evidence="3">S-191538</strain>
    </source>
</reference>
<feature type="non-terminal residue" evidence="3">
    <location>
        <position position="1"/>
    </location>
</feature>
<dbReference type="InterPro" id="IPR015421">
    <property type="entry name" value="PyrdxlP-dep_Trfase_major"/>
</dbReference>
<dbReference type="GO" id="GO:0016846">
    <property type="term" value="F:carbon-sulfur lyase activity"/>
    <property type="evidence" value="ECO:0007669"/>
    <property type="project" value="InterPro"/>
</dbReference>
<dbReference type="SUPFAM" id="SSF53383">
    <property type="entry name" value="PLP-dependent transferases"/>
    <property type="match status" value="1"/>
</dbReference>
<evidence type="ECO:0000259" key="2">
    <source>
        <dbReference type="Pfam" id="PF04864"/>
    </source>
</evidence>
<name>A0AA42B4C3_PAPNU</name>
<dbReference type="Gene3D" id="3.40.640.10">
    <property type="entry name" value="Type I PLP-dependent aspartate aminotransferase-like (Major domain)"/>
    <property type="match status" value="1"/>
</dbReference>
<evidence type="ECO:0000313" key="4">
    <source>
        <dbReference type="Proteomes" id="UP001177140"/>
    </source>
</evidence>
<dbReference type="InterPro" id="IPR006948">
    <property type="entry name" value="Alliinase_C"/>
</dbReference>
<dbReference type="InterPro" id="IPR037029">
    <property type="entry name" value="Alliinase_N_sf"/>
</dbReference>
<dbReference type="Gene3D" id="2.10.25.30">
    <property type="entry name" value="EGF-like, alliinase"/>
    <property type="match status" value="1"/>
</dbReference>
<evidence type="ECO:0000256" key="1">
    <source>
        <dbReference type="ARBA" id="ARBA00001933"/>
    </source>
</evidence>
<dbReference type="Proteomes" id="UP001177140">
    <property type="component" value="Unassembled WGS sequence"/>
</dbReference>
<comment type="caution">
    <text evidence="3">The sequence shown here is derived from an EMBL/GenBank/DDBJ whole genome shotgun (WGS) entry which is preliminary data.</text>
</comment>
<feature type="domain" description="Alliinase C-terminal" evidence="2">
    <location>
        <begin position="1"/>
        <end position="102"/>
    </location>
</feature>
<dbReference type="Pfam" id="PF04864">
    <property type="entry name" value="Alliinase_C"/>
    <property type="match status" value="1"/>
</dbReference>
<proteinExistence type="predicted"/>
<organism evidence="3 4">
    <name type="scientific">Papaver nudicaule</name>
    <name type="common">Iceland poppy</name>
    <dbReference type="NCBI Taxonomy" id="74823"/>
    <lineage>
        <taxon>Eukaryota</taxon>
        <taxon>Viridiplantae</taxon>
        <taxon>Streptophyta</taxon>
        <taxon>Embryophyta</taxon>
        <taxon>Tracheophyta</taxon>
        <taxon>Spermatophyta</taxon>
        <taxon>Magnoliopsida</taxon>
        <taxon>Ranunculales</taxon>
        <taxon>Papaveraceae</taxon>
        <taxon>Papaveroideae</taxon>
        <taxon>Papaver</taxon>
    </lineage>
</organism>
<evidence type="ECO:0000313" key="3">
    <source>
        <dbReference type="EMBL" id="MCL7050925.1"/>
    </source>
</evidence>
<sequence>GDPTMYEQFWEKTGEKATIVIPGWQSLSYFSDISNVCWFLEAEFAGEVRRLHKLVGNANTDDRHIVVGTGSTQLYMAALYALAPTDTSKQPIRVVSAAPFYS</sequence>